<evidence type="ECO:0000259" key="8">
    <source>
        <dbReference type="Pfam" id="PF00078"/>
    </source>
</evidence>
<dbReference type="PANTHER" id="PTHR24559">
    <property type="entry name" value="TRANSPOSON TY3-I GAG-POL POLYPROTEIN"/>
    <property type="match status" value="1"/>
</dbReference>
<evidence type="ECO:0000256" key="3">
    <source>
        <dbReference type="ARBA" id="ARBA00022695"/>
    </source>
</evidence>
<name>A0AA97K0N4_EUBMA</name>
<keyword evidence="5" id="KW-0255">Endonuclease</keyword>
<gene>
    <name evidence="10" type="primary">LOC129336951</name>
</gene>
<keyword evidence="9" id="KW-1185">Reference proteome</keyword>
<dbReference type="GeneID" id="129336951"/>
<organism evidence="9 10">
    <name type="scientific">Eublepharis macularius</name>
    <name type="common">Leopard gecko</name>
    <name type="synonym">Cyrtodactylus macularius</name>
    <dbReference type="NCBI Taxonomy" id="481883"/>
    <lineage>
        <taxon>Eukaryota</taxon>
        <taxon>Metazoa</taxon>
        <taxon>Chordata</taxon>
        <taxon>Craniata</taxon>
        <taxon>Vertebrata</taxon>
        <taxon>Euteleostomi</taxon>
        <taxon>Lepidosauria</taxon>
        <taxon>Squamata</taxon>
        <taxon>Bifurcata</taxon>
        <taxon>Gekkota</taxon>
        <taxon>Eublepharidae</taxon>
        <taxon>Eublepharinae</taxon>
        <taxon>Eublepharis</taxon>
    </lineage>
</organism>
<accession>A0AA97K0N4</accession>
<evidence type="ECO:0000313" key="9">
    <source>
        <dbReference type="Proteomes" id="UP001190640"/>
    </source>
</evidence>
<feature type="non-terminal residue" evidence="10">
    <location>
        <position position="1"/>
    </location>
</feature>
<evidence type="ECO:0000313" key="10">
    <source>
        <dbReference type="RefSeq" id="XP_054846354.1"/>
    </source>
</evidence>
<dbReference type="Proteomes" id="UP001190640">
    <property type="component" value="Chromosome 10"/>
</dbReference>
<dbReference type="PANTHER" id="PTHR24559:SF454">
    <property type="entry name" value="RIBONUCLEASE H"/>
    <property type="match status" value="1"/>
</dbReference>
<feature type="domain" description="Reverse transcriptase" evidence="8">
    <location>
        <begin position="16"/>
        <end position="112"/>
    </location>
</feature>
<evidence type="ECO:0000256" key="1">
    <source>
        <dbReference type="ARBA" id="ARBA00022670"/>
    </source>
</evidence>
<evidence type="ECO:0000256" key="6">
    <source>
        <dbReference type="ARBA" id="ARBA00022801"/>
    </source>
</evidence>
<keyword evidence="3" id="KW-0548">Nucleotidyltransferase</keyword>
<proteinExistence type="predicted"/>
<reference evidence="10" key="1">
    <citation type="submission" date="2025-08" db="UniProtKB">
        <authorList>
            <consortium name="RefSeq"/>
        </authorList>
    </citation>
    <scope>IDENTIFICATION</scope>
    <source>
        <tissue evidence="10">Blood</tissue>
    </source>
</reference>
<evidence type="ECO:0000256" key="5">
    <source>
        <dbReference type="ARBA" id="ARBA00022759"/>
    </source>
</evidence>
<dbReference type="GO" id="GO:0008233">
    <property type="term" value="F:peptidase activity"/>
    <property type="evidence" value="ECO:0007669"/>
    <property type="project" value="UniProtKB-KW"/>
</dbReference>
<dbReference type="GO" id="GO:0004519">
    <property type="term" value="F:endonuclease activity"/>
    <property type="evidence" value="ECO:0007669"/>
    <property type="project" value="UniProtKB-KW"/>
</dbReference>
<evidence type="ECO:0000256" key="7">
    <source>
        <dbReference type="ARBA" id="ARBA00022918"/>
    </source>
</evidence>
<dbReference type="InterPro" id="IPR043502">
    <property type="entry name" value="DNA/RNA_pol_sf"/>
</dbReference>
<dbReference type="InterPro" id="IPR053134">
    <property type="entry name" value="RNA-dir_DNA_polymerase"/>
</dbReference>
<dbReference type="FunFam" id="3.10.10.10:FF:000007">
    <property type="entry name" value="Retrovirus-related Pol polyprotein from transposon 17.6-like Protein"/>
    <property type="match status" value="2"/>
</dbReference>
<keyword evidence="4" id="KW-0540">Nuclease</keyword>
<dbReference type="CDD" id="cd01647">
    <property type="entry name" value="RT_LTR"/>
    <property type="match status" value="2"/>
</dbReference>
<dbReference type="KEGG" id="emc:129336951"/>
<keyword evidence="6" id="KW-0378">Hydrolase</keyword>
<keyword evidence="1" id="KW-0645">Protease</keyword>
<keyword evidence="7" id="KW-0695">RNA-directed DNA polymerase</keyword>
<dbReference type="InterPro" id="IPR000477">
    <property type="entry name" value="RT_dom"/>
</dbReference>
<evidence type="ECO:0000256" key="2">
    <source>
        <dbReference type="ARBA" id="ARBA00022679"/>
    </source>
</evidence>
<sequence length="249" mass="27963">VIEPSRSAWRSPIVLVPKPDGTTRFCIDYRELNKVAQFDAYPMPRADVLVDHLGSARYLSALDLTKGYWQVPVRPADREKTAFATPRGLFQFKKMPFGLHGAAATFQRLVIEPSRSAWRSPIVLVPKPDGTTRFCIDYRELNKVAQFDAYPMPRADVLVDHLGSARYLSALDLTKGYWQVPVRPADREKTAFATPRGLFQFKKMPFGLHGAAATFQRLEQVSVVMCLDLGDPGPINFSQPHLPHKVGVI</sequence>
<dbReference type="SUPFAM" id="SSF56672">
    <property type="entry name" value="DNA/RNA polymerases"/>
    <property type="match status" value="2"/>
</dbReference>
<keyword evidence="2" id="KW-0808">Transferase</keyword>
<dbReference type="Gene3D" id="3.10.10.10">
    <property type="entry name" value="HIV Type 1 Reverse Transcriptase, subunit A, domain 1"/>
    <property type="match status" value="2"/>
</dbReference>
<dbReference type="RefSeq" id="XP_054846354.1">
    <property type="nucleotide sequence ID" value="XM_054990379.1"/>
</dbReference>
<dbReference type="GO" id="GO:0006508">
    <property type="term" value="P:proteolysis"/>
    <property type="evidence" value="ECO:0007669"/>
    <property type="project" value="UniProtKB-KW"/>
</dbReference>
<protein>
    <submittedName>
        <fullName evidence="10">Uncharacterized protein K02A2.6-like</fullName>
    </submittedName>
</protein>
<evidence type="ECO:0000256" key="4">
    <source>
        <dbReference type="ARBA" id="ARBA00022722"/>
    </source>
</evidence>
<feature type="domain" description="Reverse transcriptase" evidence="8">
    <location>
        <begin position="125"/>
        <end position="218"/>
    </location>
</feature>
<dbReference type="AlphaFoldDB" id="A0AA97K0N4"/>
<dbReference type="GO" id="GO:0003964">
    <property type="term" value="F:RNA-directed DNA polymerase activity"/>
    <property type="evidence" value="ECO:0007669"/>
    <property type="project" value="UniProtKB-KW"/>
</dbReference>
<dbReference type="Pfam" id="PF00078">
    <property type="entry name" value="RVT_1"/>
    <property type="match status" value="2"/>
</dbReference>